<evidence type="ECO:0000313" key="1">
    <source>
        <dbReference type="EMBL" id="MBB4764359.1"/>
    </source>
</evidence>
<dbReference type="InterPro" id="IPR016024">
    <property type="entry name" value="ARM-type_fold"/>
</dbReference>
<organism evidence="1 2">
    <name type="scientific">Actinoplanes digitatis</name>
    <dbReference type="NCBI Taxonomy" id="1868"/>
    <lineage>
        <taxon>Bacteria</taxon>
        <taxon>Bacillati</taxon>
        <taxon>Actinomycetota</taxon>
        <taxon>Actinomycetes</taxon>
        <taxon>Micromonosporales</taxon>
        <taxon>Micromonosporaceae</taxon>
        <taxon>Actinoplanes</taxon>
    </lineage>
</organism>
<dbReference type="PANTHER" id="PTHR34070:SF1">
    <property type="entry name" value="DNA ALKYLATION REPAIR PROTEIN"/>
    <property type="match status" value="1"/>
</dbReference>
<dbReference type="CDD" id="cd06561">
    <property type="entry name" value="AlkD_like"/>
    <property type="match status" value="1"/>
</dbReference>
<dbReference type="InterPro" id="IPR014825">
    <property type="entry name" value="DNA_alkylation"/>
</dbReference>
<proteinExistence type="predicted"/>
<gene>
    <name evidence="1" type="ORF">BJ971_004915</name>
</gene>
<dbReference type="RefSeq" id="WP_184995557.1">
    <property type="nucleotide sequence ID" value="NZ_BOMK01000027.1"/>
</dbReference>
<dbReference type="Gene3D" id="1.25.10.90">
    <property type="match status" value="1"/>
</dbReference>
<reference evidence="1 2" key="1">
    <citation type="submission" date="2020-08" db="EMBL/GenBank/DDBJ databases">
        <title>Sequencing the genomes of 1000 actinobacteria strains.</title>
        <authorList>
            <person name="Klenk H.-P."/>
        </authorList>
    </citation>
    <scope>NUCLEOTIDE SEQUENCE [LARGE SCALE GENOMIC DNA]</scope>
    <source>
        <strain evidence="1 2">DSM 43149</strain>
    </source>
</reference>
<accession>A0A7W7MSB8</accession>
<dbReference type="EMBL" id="JACHNH010000001">
    <property type="protein sequence ID" value="MBB4764359.1"/>
    <property type="molecule type" value="Genomic_DNA"/>
</dbReference>
<dbReference type="SUPFAM" id="SSF48371">
    <property type="entry name" value="ARM repeat"/>
    <property type="match status" value="1"/>
</dbReference>
<comment type="caution">
    <text evidence="1">The sequence shown here is derived from an EMBL/GenBank/DDBJ whole genome shotgun (WGS) entry which is preliminary data.</text>
</comment>
<sequence length="232" mass="26302">MADVTASAFVDRLRAAPRRADGSEPGPDHLGLAMGTVFNLAKEYLDLPLGEVEVLLDESVYEARVGALSIMDKKARRKRTGEDERRGLYELYLRRMDRIDDWGLVDLGAQYVIGGYLLDKPRDELYRLARSENVWERRTAIWATMLFVRRGDLDDMYAISELLVDDPEHFVQTVVGGMLRTAGDHDAGRLRAFLDRHAATMPRTALRYSIEHLGKPERDHYLSLARAGTPGR</sequence>
<evidence type="ECO:0000313" key="2">
    <source>
        <dbReference type="Proteomes" id="UP000578112"/>
    </source>
</evidence>
<protein>
    <submittedName>
        <fullName evidence="1">3-methyladenine DNA glycosylase AlkD</fullName>
    </submittedName>
</protein>
<keyword evidence="2" id="KW-1185">Reference proteome</keyword>
<dbReference type="Pfam" id="PF08713">
    <property type="entry name" value="DNA_alkylation"/>
    <property type="match status" value="1"/>
</dbReference>
<name>A0A7W7MSB8_9ACTN</name>
<dbReference type="PANTHER" id="PTHR34070">
    <property type="entry name" value="ARMADILLO-TYPE FOLD"/>
    <property type="match status" value="1"/>
</dbReference>
<dbReference type="AlphaFoldDB" id="A0A7W7MSB8"/>
<dbReference type="Proteomes" id="UP000578112">
    <property type="component" value="Unassembled WGS sequence"/>
</dbReference>